<accession>A0ABN9G341</accession>
<reference evidence="1" key="1">
    <citation type="submission" date="2023-05" db="EMBL/GenBank/DDBJ databases">
        <authorList>
            <person name="Stuckert A."/>
        </authorList>
    </citation>
    <scope>NUCLEOTIDE SEQUENCE</scope>
</reference>
<feature type="non-terminal residue" evidence="1">
    <location>
        <position position="88"/>
    </location>
</feature>
<keyword evidence="2" id="KW-1185">Reference proteome</keyword>
<comment type="caution">
    <text evidence="1">The sequence shown here is derived from an EMBL/GenBank/DDBJ whole genome shotgun (WGS) entry which is preliminary data.</text>
</comment>
<evidence type="ECO:0000313" key="1">
    <source>
        <dbReference type="EMBL" id="CAI9601938.1"/>
    </source>
</evidence>
<proteinExistence type="predicted"/>
<name>A0ABN9G341_9NEOB</name>
<evidence type="ECO:0000313" key="2">
    <source>
        <dbReference type="Proteomes" id="UP001162483"/>
    </source>
</evidence>
<feature type="non-terminal residue" evidence="1">
    <location>
        <position position="1"/>
    </location>
</feature>
<protein>
    <submittedName>
        <fullName evidence="1">Uncharacterized protein</fullName>
    </submittedName>
</protein>
<dbReference type="Proteomes" id="UP001162483">
    <property type="component" value="Unassembled WGS sequence"/>
</dbReference>
<sequence length="88" mass="9494">SSVLSSAAHQCCPSCHQLVSPISATYQCPLVLPISDHHCCISLQHHQCLLINAHQCSLISCCLSMPPHQCPSMLPISAHQCSLINAHQ</sequence>
<dbReference type="EMBL" id="CATNWA010017629">
    <property type="protein sequence ID" value="CAI9601938.1"/>
    <property type="molecule type" value="Genomic_DNA"/>
</dbReference>
<gene>
    <name evidence="1" type="ORF">SPARVUS_LOCUS13051716</name>
</gene>
<organism evidence="1 2">
    <name type="scientific">Staurois parvus</name>
    <dbReference type="NCBI Taxonomy" id="386267"/>
    <lineage>
        <taxon>Eukaryota</taxon>
        <taxon>Metazoa</taxon>
        <taxon>Chordata</taxon>
        <taxon>Craniata</taxon>
        <taxon>Vertebrata</taxon>
        <taxon>Euteleostomi</taxon>
        <taxon>Amphibia</taxon>
        <taxon>Batrachia</taxon>
        <taxon>Anura</taxon>
        <taxon>Neobatrachia</taxon>
        <taxon>Ranoidea</taxon>
        <taxon>Ranidae</taxon>
        <taxon>Staurois</taxon>
    </lineage>
</organism>